<feature type="region of interest" description="Disordered" evidence="5">
    <location>
        <begin position="1"/>
        <end position="109"/>
    </location>
</feature>
<feature type="compositionally biased region" description="Polar residues" evidence="5">
    <location>
        <begin position="332"/>
        <end position="353"/>
    </location>
</feature>
<dbReference type="InterPro" id="IPR029064">
    <property type="entry name" value="Ribosomal_eL30-like_sf"/>
</dbReference>
<gene>
    <name evidence="7" type="ORF">BU24DRAFT_456636</name>
</gene>
<dbReference type="GO" id="GO:0015935">
    <property type="term" value="C:small ribosomal subunit"/>
    <property type="evidence" value="ECO:0007669"/>
    <property type="project" value="UniProtKB-ARBA"/>
</dbReference>
<reference evidence="7" key="1">
    <citation type="journal article" date="2020" name="Stud. Mycol.">
        <title>101 Dothideomycetes genomes: a test case for predicting lifestyles and emergence of pathogens.</title>
        <authorList>
            <person name="Haridas S."/>
            <person name="Albert R."/>
            <person name="Binder M."/>
            <person name="Bloem J."/>
            <person name="Labutti K."/>
            <person name="Salamov A."/>
            <person name="Andreopoulos B."/>
            <person name="Baker S."/>
            <person name="Barry K."/>
            <person name="Bills G."/>
            <person name="Bluhm B."/>
            <person name="Cannon C."/>
            <person name="Castanera R."/>
            <person name="Culley D."/>
            <person name="Daum C."/>
            <person name="Ezra D."/>
            <person name="Gonzalez J."/>
            <person name="Henrissat B."/>
            <person name="Kuo A."/>
            <person name="Liang C."/>
            <person name="Lipzen A."/>
            <person name="Lutzoni F."/>
            <person name="Magnuson J."/>
            <person name="Mondo S."/>
            <person name="Nolan M."/>
            <person name="Ohm R."/>
            <person name="Pangilinan J."/>
            <person name="Park H.-J."/>
            <person name="Ramirez L."/>
            <person name="Alfaro M."/>
            <person name="Sun H."/>
            <person name="Tritt A."/>
            <person name="Yoshinaga Y."/>
            <person name="Zwiers L.-H."/>
            <person name="Turgeon B."/>
            <person name="Goodwin S."/>
            <person name="Spatafora J."/>
            <person name="Crous P."/>
            <person name="Grigoriev I."/>
        </authorList>
    </citation>
    <scope>NUCLEOTIDE SEQUENCE</scope>
    <source>
        <strain evidence="7">CBS 175.79</strain>
    </source>
</reference>
<dbReference type="OrthoDB" id="10249311at2759"/>
<evidence type="ECO:0000256" key="5">
    <source>
        <dbReference type="SAM" id="MobiDB-lite"/>
    </source>
</evidence>
<evidence type="ECO:0000256" key="4">
    <source>
        <dbReference type="RuleBase" id="RU000670"/>
    </source>
</evidence>
<protein>
    <recommendedName>
        <fullName evidence="4">40S ribosomal protein S12</fullName>
    </recommendedName>
</protein>
<dbReference type="Proteomes" id="UP000799778">
    <property type="component" value="Unassembled WGS sequence"/>
</dbReference>
<dbReference type="InterPro" id="IPR000530">
    <property type="entry name" value="Ribosomal_eS12"/>
</dbReference>
<proteinExistence type="inferred from homology"/>
<dbReference type="RefSeq" id="XP_033388915.1">
    <property type="nucleotide sequence ID" value="XM_033531462.1"/>
</dbReference>
<dbReference type="Pfam" id="PF01248">
    <property type="entry name" value="Ribosomal_L7Ae"/>
    <property type="match status" value="1"/>
</dbReference>
<feature type="compositionally biased region" description="Basic residues" evidence="5">
    <location>
        <begin position="84"/>
        <end position="98"/>
    </location>
</feature>
<feature type="domain" description="Ribosomal protein eL8/eL30/eS12/Gadd45" evidence="6">
    <location>
        <begin position="563"/>
        <end position="656"/>
    </location>
</feature>
<accession>A0A6A5Y5L3</accession>
<sequence>MSEEIPSTQQYPVSQHLPSQPNGYTRPSRASEPRQPYGFEDESNYTASNIVTEFQRRGTDNTLNGNDTENAPRENFKGQESKSRSRSRNTSRTRNKKKLAVDPKWAEVEKDHSNWIHRDKLKEIETKELEEAGFTVGRASRSNSRSQSAARASRDRKNSAATTESAPAAEERNERRMVSPIPAEEDEAESERVHSQGQWDLRTPEEIGAEEQFDWSTRTHHALRPSTSRIPVAKTSPAPVPSTFVERDAPLPRSRSSSGANWSPDANAIAVNGARVRSGSVSSQVLLDDPTRISGEVLRSPQHTNFSNPTSPITGSPPKAKTPGRGAPNSGARKTSAQRSSSQAKPRTTSVTSPKRPGTSGGSISRPTTSHRPEGEAPWIATMYKPDPRLPPDQQIIPTHAKRMQQEQWESDGRTGSMYGRDFRLLNTDEFDNKRNSQIQPLELDRVSKTPSNEQWPLPSPTKANFDNTPKSPTNDQGGYKLTPTIPQGPQAAPRDERRQSQASAPKPPKATRMPEPPEETKEKKGCCCISDGEEPTSPIEAAAEVEVSADAAGSGQMSVLEALKGVLKLALIHDGLARGLREASKALDRRQAHMCVLNEACEEEAYKKLVVALCSEHKIPLIKVPDGKQLGEWAGLCQIDREGNARKVVNCSCVVVRDWGEESQERTILLNYFQTEQ</sequence>
<dbReference type="InterPro" id="IPR004038">
    <property type="entry name" value="Ribosomal_eL8/eL30/eS12/Gad45"/>
</dbReference>
<keyword evidence="8" id="KW-1185">Reference proteome</keyword>
<evidence type="ECO:0000256" key="2">
    <source>
        <dbReference type="ARBA" id="ARBA00022980"/>
    </source>
</evidence>
<evidence type="ECO:0000259" key="6">
    <source>
        <dbReference type="Pfam" id="PF01248"/>
    </source>
</evidence>
<feature type="region of interest" description="Disordered" evidence="5">
    <location>
        <begin position="131"/>
        <end position="526"/>
    </location>
</feature>
<feature type="compositionally biased region" description="Polar residues" evidence="5">
    <location>
        <begin position="301"/>
        <end position="314"/>
    </location>
</feature>
<dbReference type="PANTHER" id="PTHR11843">
    <property type="entry name" value="40S RIBOSOMAL PROTEIN S12"/>
    <property type="match status" value="1"/>
</dbReference>
<dbReference type="GO" id="GO:0022626">
    <property type="term" value="C:cytosolic ribosome"/>
    <property type="evidence" value="ECO:0007669"/>
    <property type="project" value="UniProtKB-ARBA"/>
</dbReference>
<dbReference type="GO" id="GO:0006412">
    <property type="term" value="P:translation"/>
    <property type="evidence" value="ECO:0007669"/>
    <property type="project" value="InterPro"/>
</dbReference>
<dbReference type="GeneID" id="54288859"/>
<feature type="compositionally biased region" description="Polar residues" evidence="5">
    <location>
        <begin position="60"/>
        <end position="69"/>
    </location>
</feature>
<feature type="compositionally biased region" description="Basic and acidic residues" evidence="5">
    <location>
        <begin position="99"/>
        <end position="109"/>
    </location>
</feature>
<dbReference type="Gene3D" id="3.30.1330.30">
    <property type="match status" value="1"/>
</dbReference>
<evidence type="ECO:0000256" key="1">
    <source>
        <dbReference type="ARBA" id="ARBA00005824"/>
    </source>
</evidence>
<keyword evidence="3 4" id="KW-0687">Ribonucleoprotein</keyword>
<feature type="compositionally biased region" description="Basic and acidic residues" evidence="5">
    <location>
        <begin position="70"/>
        <end position="83"/>
    </location>
</feature>
<dbReference type="FunFam" id="3.30.1330.30:FF:000005">
    <property type="entry name" value="40S ribosomal protein S12"/>
    <property type="match status" value="1"/>
</dbReference>
<dbReference type="PROSITE" id="PS01189">
    <property type="entry name" value="RIBOSOMAL_S12E"/>
    <property type="match status" value="1"/>
</dbReference>
<feature type="compositionally biased region" description="Polar residues" evidence="5">
    <location>
        <begin position="1"/>
        <end position="25"/>
    </location>
</feature>
<dbReference type="InterPro" id="IPR047860">
    <property type="entry name" value="Ribosomal_eS12_CS"/>
</dbReference>
<name>A0A6A5Y5L3_9PLEO</name>
<evidence type="ECO:0000313" key="8">
    <source>
        <dbReference type="Proteomes" id="UP000799778"/>
    </source>
</evidence>
<dbReference type="AlphaFoldDB" id="A0A6A5Y5L3"/>
<dbReference type="GO" id="GO:0003735">
    <property type="term" value="F:structural constituent of ribosome"/>
    <property type="evidence" value="ECO:0007669"/>
    <property type="project" value="InterPro"/>
</dbReference>
<feature type="compositionally biased region" description="Low complexity" evidence="5">
    <location>
        <begin position="138"/>
        <end position="151"/>
    </location>
</feature>
<feature type="compositionally biased region" description="Polar residues" evidence="5">
    <location>
        <begin position="462"/>
        <end position="477"/>
    </location>
</feature>
<dbReference type="SUPFAM" id="SSF55315">
    <property type="entry name" value="L30e-like"/>
    <property type="match status" value="1"/>
</dbReference>
<evidence type="ECO:0000313" key="7">
    <source>
        <dbReference type="EMBL" id="KAF2020576.1"/>
    </source>
</evidence>
<feature type="compositionally biased region" description="Low complexity" evidence="5">
    <location>
        <begin position="159"/>
        <end position="168"/>
    </location>
</feature>
<keyword evidence="2 4" id="KW-0689">Ribosomal protein</keyword>
<comment type="similarity">
    <text evidence="1 4">Belongs to the eukaryotic ribosomal protein eS12 family.</text>
</comment>
<dbReference type="EMBL" id="ML978066">
    <property type="protein sequence ID" value="KAF2020576.1"/>
    <property type="molecule type" value="Genomic_DNA"/>
</dbReference>
<evidence type="ECO:0000256" key="3">
    <source>
        <dbReference type="ARBA" id="ARBA00023274"/>
    </source>
</evidence>
<dbReference type="PRINTS" id="PR00972">
    <property type="entry name" value="RIBSOMALS12E"/>
</dbReference>
<organism evidence="7 8">
    <name type="scientific">Aaosphaeria arxii CBS 175.79</name>
    <dbReference type="NCBI Taxonomy" id="1450172"/>
    <lineage>
        <taxon>Eukaryota</taxon>
        <taxon>Fungi</taxon>
        <taxon>Dikarya</taxon>
        <taxon>Ascomycota</taxon>
        <taxon>Pezizomycotina</taxon>
        <taxon>Dothideomycetes</taxon>
        <taxon>Pleosporomycetidae</taxon>
        <taxon>Pleosporales</taxon>
        <taxon>Pleosporales incertae sedis</taxon>
        <taxon>Aaosphaeria</taxon>
    </lineage>
</organism>